<reference evidence="9 10" key="1">
    <citation type="submission" date="2010-10" db="EMBL/GenBank/DDBJ databases">
        <title>Complete sequence of Frankia sp. EuI1c.</title>
        <authorList>
            <consortium name="US DOE Joint Genome Institute"/>
            <person name="Lucas S."/>
            <person name="Copeland A."/>
            <person name="Lapidus A."/>
            <person name="Cheng J.-F."/>
            <person name="Bruce D."/>
            <person name="Goodwin L."/>
            <person name="Pitluck S."/>
            <person name="Chertkov O."/>
            <person name="Detter J.C."/>
            <person name="Han C."/>
            <person name="Tapia R."/>
            <person name="Land M."/>
            <person name="Hauser L."/>
            <person name="Jeffries C."/>
            <person name="Kyrpides N."/>
            <person name="Ivanova N."/>
            <person name="Mikhailova N."/>
            <person name="Beauchemin N."/>
            <person name="Sen A."/>
            <person name="Sur S.A."/>
            <person name="Gtari M."/>
            <person name="Wall L."/>
            <person name="Tisa L."/>
            <person name="Woyke T."/>
        </authorList>
    </citation>
    <scope>NUCLEOTIDE SEQUENCE [LARGE SCALE GENOMIC DNA]</scope>
    <source>
        <strain evidence="10">DSM 45817 / CECT 9037 / EuI1c</strain>
    </source>
</reference>
<dbReference type="AlphaFoldDB" id="E3J4F3"/>
<evidence type="ECO:0000256" key="5">
    <source>
        <dbReference type="ARBA" id="ARBA00023004"/>
    </source>
</evidence>
<dbReference type="InterPro" id="IPR036396">
    <property type="entry name" value="Cyt_P450_sf"/>
</dbReference>
<dbReference type="InterPro" id="IPR002397">
    <property type="entry name" value="Cyt_P450_B"/>
</dbReference>
<evidence type="ECO:0000256" key="7">
    <source>
        <dbReference type="RuleBase" id="RU000461"/>
    </source>
</evidence>
<evidence type="ECO:0000256" key="3">
    <source>
        <dbReference type="ARBA" id="ARBA00022723"/>
    </source>
</evidence>
<dbReference type="PANTHER" id="PTHR46696:SF1">
    <property type="entry name" value="CYTOCHROME P450 YJIB-RELATED"/>
    <property type="match status" value="1"/>
</dbReference>
<dbReference type="GO" id="GO:0004497">
    <property type="term" value="F:monooxygenase activity"/>
    <property type="evidence" value="ECO:0007669"/>
    <property type="project" value="UniProtKB-KW"/>
</dbReference>
<dbReference type="EMBL" id="CP002299">
    <property type="protein sequence ID" value="ADP83072.1"/>
    <property type="molecule type" value="Genomic_DNA"/>
</dbReference>
<keyword evidence="2 7" id="KW-0349">Heme</keyword>
<name>E3J4F3_PSEI1</name>
<evidence type="ECO:0000256" key="4">
    <source>
        <dbReference type="ARBA" id="ARBA00023002"/>
    </source>
</evidence>
<dbReference type="GO" id="GO:0020037">
    <property type="term" value="F:heme binding"/>
    <property type="evidence" value="ECO:0007669"/>
    <property type="project" value="InterPro"/>
</dbReference>
<dbReference type="PRINTS" id="PR00385">
    <property type="entry name" value="P450"/>
</dbReference>
<dbReference type="GO" id="GO:0005506">
    <property type="term" value="F:iron ion binding"/>
    <property type="evidence" value="ECO:0007669"/>
    <property type="project" value="InterPro"/>
</dbReference>
<dbReference type="Gene3D" id="1.10.630.10">
    <property type="entry name" value="Cytochrome P450"/>
    <property type="match status" value="1"/>
</dbReference>
<protein>
    <submittedName>
        <fullName evidence="9">Cytochrome P450</fullName>
    </submittedName>
</protein>
<feature type="compositionally biased region" description="Polar residues" evidence="8">
    <location>
        <begin position="412"/>
        <end position="423"/>
    </location>
</feature>
<keyword evidence="6 7" id="KW-0503">Monooxygenase</keyword>
<dbReference type="FunFam" id="1.10.630.10:FF:000018">
    <property type="entry name" value="Cytochrome P450 monooxygenase"/>
    <property type="match status" value="1"/>
</dbReference>
<dbReference type="InterPro" id="IPR017972">
    <property type="entry name" value="Cyt_P450_CS"/>
</dbReference>
<keyword evidence="10" id="KW-1185">Reference proteome</keyword>
<dbReference type="RefSeq" id="WP_013426190.1">
    <property type="nucleotide sequence ID" value="NC_014666.1"/>
</dbReference>
<comment type="similarity">
    <text evidence="1 7">Belongs to the cytochrome P450 family.</text>
</comment>
<sequence>MAPASVFDQILDYGSRADPYPLYSELRHTPVSRSDDGTFVVSTYAEIAGLLHDPRLSSDRRNRADPAMVDGPGLPPAFIGLDPPAHDRIRRLLTRHFGPPHSPGRVAGLVPAMAEIAGSLADDLAGRDRVDLVDDFAYPLPVTVICRLLGVPPEDEPRFRVWADVSVAATDPATGDLATRLNRRAGAMVELGGYLGALADAGRRQPRDDLLSGLATDDGPDGRLTREEIMANAALLLIAGHETTVNLIANGMLTLLRHPEILARLRREPDLATRLVEELLRYEPPVQYLPNRTALDDLEIAGTTIPRGAAVALVLAAGNRDPGHVHDPDRFDPDRPNLEHLGFGGGVHYCFGAPLARLEAQLALTELARRLVNPRLLADPPPYRPSPVLRGPRHLPVMIDDVTRGPARPRQLVSTGPTRRQAP</sequence>
<keyword evidence="3 7" id="KW-0479">Metal-binding</keyword>
<dbReference type="KEGG" id="fri:FraEuI1c_5083"/>
<organism evidence="9 10">
    <name type="scientific">Pseudofrankia inefficax (strain DSM 45817 / CECT 9037 / DDB 130130 / EuI1c)</name>
    <name type="common">Frankia inefficax</name>
    <dbReference type="NCBI Taxonomy" id="298654"/>
    <lineage>
        <taxon>Bacteria</taxon>
        <taxon>Bacillati</taxon>
        <taxon>Actinomycetota</taxon>
        <taxon>Actinomycetes</taxon>
        <taxon>Frankiales</taxon>
        <taxon>Frankiaceae</taxon>
        <taxon>Pseudofrankia</taxon>
    </lineage>
</organism>
<evidence type="ECO:0000256" key="6">
    <source>
        <dbReference type="ARBA" id="ARBA00023033"/>
    </source>
</evidence>
<proteinExistence type="inferred from homology"/>
<dbReference type="InParanoid" id="E3J4F3"/>
<dbReference type="STRING" id="298654.FraEuI1c_5083"/>
<dbReference type="CDD" id="cd20625">
    <property type="entry name" value="CYP164-like"/>
    <property type="match status" value="1"/>
</dbReference>
<dbReference type="PANTHER" id="PTHR46696">
    <property type="entry name" value="P450, PUTATIVE (EUROFUNG)-RELATED"/>
    <property type="match status" value="1"/>
</dbReference>
<dbReference type="Proteomes" id="UP000002484">
    <property type="component" value="Chromosome"/>
</dbReference>
<dbReference type="eggNOG" id="COG2124">
    <property type="taxonomic scope" value="Bacteria"/>
</dbReference>
<dbReference type="PROSITE" id="PS00086">
    <property type="entry name" value="CYTOCHROME_P450"/>
    <property type="match status" value="1"/>
</dbReference>
<evidence type="ECO:0000256" key="8">
    <source>
        <dbReference type="SAM" id="MobiDB-lite"/>
    </source>
</evidence>
<evidence type="ECO:0000313" key="10">
    <source>
        <dbReference type="Proteomes" id="UP000002484"/>
    </source>
</evidence>
<keyword evidence="5 7" id="KW-0408">Iron</keyword>
<keyword evidence="4 7" id="KW-0560">Oxidoreductase</keyword>
<dbReference type="Pfam" id="PF00067">
    <property type="entry name" value="p450"/>
    <property type="match status" value="1"/>
</dbReference>
<dbReference type="FunCoup" id="E3J4F3">
    <property type="interactions" value="28"/>
</dbReference>
<dbReference type="GO" id="GO:0016705">
    <property type="term" value="F:oxidoreductase activity, acting on paired donors, with incorporation or reduction of molecular oxygen"/>
    <property type="evidence" value="ECO:0007669"/>
    <property type="project" value="InterPro"/>
</dbReference>
<evidence type="ECO:0000256" key="2">
    <source>
        <dbReference type="ARBA" id="ARBA00022617"/>
    </source>
</evidence>
<dbReference type="HOGENOM" id="CLU_033716_2_0_11"/>
<dbReference type="InterPro" id="IPR001128">
    <property type="entry name" value="Cyt_P450"/>
</dbReference>
<evidence type="ECO:0000313" key="9">
    <source>
        <dbReference type="EMBL" id="ADP83072.1"/>
    </source>
</evidence>
<gene>
    <name evidence="9" type="ordered locus">FraEuI1c_5083</name>
</gene>
<accession>E3J4F3</accession>
<feature type="region of interest" description="Disordered" evidence="8">
    <location>
        <begin position="399"/>
        <end position="423"/>
    </location>
</feature>
<dbReference type="SUPFAM" id="SSF48264">
    <property type="entry name" value="Cytochrome P450"/>
    <property type="match status" value="1"/>
</dbReference>
<dbReference type="OrthoDB" id="3215747at2"/>
<evidence type="ECO:0000256" key="1">
    <source>
        <dbReference type="ARBA" id="ARBA00010617"/>
    </source>
</evidence>
<dbReference type="PRINTS" id="PR00359">
    <property type="entry name" value="BP450"/>
</dbReference>